<dbReference type="EMBL" id="JQ312117">
    <property type="protein sequence ID" value="AFH19785.1"/>
    <property type="molecule type" value="Genomic_DNA"/>
</dbReference>
<dbReference type="RefSeq" id="YP_007006543.1">
    <property type="nucleotide sequence ID" value="NC_019519.1"/>
</dbReference>
<accession>J7F8Z0</accession>
<reference evidence="1 2" key="1">
    <citation type="submission" date="2011-12" db="EMBL/GenBank/DDBJ databases">
        <title>The genome sequence of the flagella-specific Agrobacterium bacteriophage 7-7-1.</title>
        <authorList>
            <person name="Schmitt R."/>
            <person name="Van den Bossche A."/>
            <person name="Lavigne R."/>
            <person name="Kropinski A.M."/>
        </authorList>
    </citation>
    <scope>NUCLEOTIDE SEQUENCE [LARGE SCALE GENOMIC DNA]</scope>
</reference>
<keyword evidence="2" id="KW-1185">Reference proteome</keyword>
<protein>
    <submittedName>
        <fullName evidence="1">Uncharacterized protein</fullName>
    </submittedName>
</protein>
<sequence>MKLTEPQYLALKKYEDERAYNETALGVRANVYDRLVKMGYLKRSYFLNSRITTEGCAALKAFEDRKK</sequence>
<proteinExistence type="predicted"/>
<dbReference type="Proteomes" id="UP000003754">
    <property type="component" value="Segment"/>
</dbReference>
<evidence type="ECO:0000313" key="1">
    <source>
        <dbReference type="EMBL" id="AFH19785.1"/>
    </source>
</evidence>
<evidence type="ECO:0000313" key="2">
    <source>
        <dbReference type="Proteomes" id="UP000003754"/>
    </source>
</evidence>
<dbReference type="GeneID" id="14012040"/>
<gene>
    <name evidence="1" type="ORF">7-7-1_00087</name>
</gene>
<organism evidence="1 2">
    <name type="scientific">Agrobacterium phage 7-7-1</name>
    <dbReference type="NCBI Taxonomy" id="1161931"/>
    <lineage>
        <taxon>Viruses</taxon>
        <taxon>Duplodnaviria</taxon>
        <taxon>Heunggongvirae</taxon>
        <taxon>Uroviricota</taxon>
        <taxon>Caudoviricetes</taxon>
        <taxon>Schmittlotzvirus</taxon>
        <taxon>Schmittlotzvirus sv771</taxon>
    </lineage>
</organism>
<name>J7F8Z0_9CAUD</name>
<dbReference type="KEGG" id="vg:14012040"/>